<sequence length="829" mass="88094">MSRDLSHLAAGDPGAIEAMVRAQLPGPAEILVDRYRRSGWLSAHLDPLSPAPQLSPTLDPAAWPTLEDLADRLAAIYCGTLGWEFGHVQDEARFRWLATEAEAAEPLPAESRARAAFLTAAGEAFEAATLKRLPTVKTFGMSGAESFLALADAVIRFGGAGEVVAGGMHRGRLTQLGLVFGKPLARLVAEAKGTPDLDPTVGAFSDVPYHLGYEGERDDGVRVWVAPHPSHLSVVAPVATGYARGHGAAGGAAGVLPLMLHTDAAFAGQGVNMELMQLSGLPGYTVGGTVHLVLNNQVGFTTGAGEARTARTSADIAKLVEAPILHVNGDDPDALLRAARAAARYRARFGSDIVVEVVTYRRRGHNEMEESRFTQPLQQAAIDALPPVSERYVAAGAPRPDLTAFRLALNAAFEATPAIPNDARDASGLSADIEARMAGPVTTGVARETLAELIVRLTAAPEGFALHPRVTQFLERRVDMASGERPVDWATAEALAFATLLADGHPVRLSGQDTARGAFAQRHLILADQRDGRTESVLARFGEAEVLNSPLIENAALGFEYGLSVARPDALTVWEAQFGDFLNVCQPMFDQYVTGGEDRWLFRSPLVMMLPHGWDGGGPDHSTGHLERVLARCARGNIVVASPTTPAGLFHILRRQLAWPWRKPLVLMTPKKMLRAAGCVSALDAFGPGTQFEPVIAEDVAAPARVVVCAGKVALTLAEARKARGQEGEVAIVRLEQLYPFPAAELAAALARWPAAEVVWVQEEPENLGAFAYADRRLEAAAGRRVPGICRPAAASPAVGWGAWHAAEEERLLAAALDLGASGAREAAE</sequence>
<comment type="subunit">
    <text evidence="3">Homodimer. Part of the 2-oxoglutarate dehydrogenase (OGDH) complex composed of E1 (2-oxoglutarate dehydrogenase), E2 (dihydrolipoamide succinyltransferase) and E3 (dihydrolipoamide dehydrogenase); the complex contains multiple copies of the three enzymatic components (E1, E2 and E3).</text>
</comment>
<dbReference type="Gene3D" id="3.40.50.12470">
    <property type="match status" value="1"/>
</dbReference>
<evidence type="ECO:0000259" key="9">
    <source>
        <dbReference type="SMART" id="SM00861"/>
    </source>
</evidence>
<comment type="caution">
    <text evidence="10">The sequence shown here is derived from an EMBL/GenBank/DDBJ whole genome shotgun (WGS) entry which is preliminary data.</text>
</comment>
<name>A0A8B2NVP2_9HYPH</name>
<evidence type="ECO:0000313" key="11">
    <source>
        <dbReference type="Proteomes" id="UP000249590"/>
    </source>
</evidence>
<dbReference type="SMART" id="SM00861">
    <property type="entry name" value="Transket_pyr"/>
    <property type="match status" value="1"/>
</dbReference>
<evidence type="ECO:0000256" key="4">
    <source>
        <dbReference type="ARBA" id="ARBA00012280"/>
    </source>
</evidence>
<evidence type="ECO:0000256" key="8">
    <source>
        <dbReference type="ARBA" id="ARBA00030680"/>
    </source>
</evidence>
<evidence type="ECO:0000256" key="5">
    <source>
        <dbReference type="ARBA" id="ARBA00013321"/>
    </source>
</evidence>
<evidence type="ECO:0000256" key="1">
    <source>
        <dbReference type="ARBA" id="ARBA00001964"/>
    </source>
</evidence>
<protein>
    <recommendedName>
        <fullName evidence="5">2-oxoglutarate dehydrogenase E1 component</fullName>
        <ecNumber evidence="4">1.2.4.2</ecNumber>
    </recommendedName>
    <alternativeName>
        <fullName evidence="8">Alpha-ketoglutarate dehydrogenase</fullName>
    </alternativeName>
</protein>
<dbReference type="InterPro" id="IPR001017">
    <property type="entry name" value="DH_E1"/>
</dbReference>
<dbReference type="GO" id="GO:0006099">
    <property type="term" value="P:tricarboxylic acid cycle"/>
    <property type="evidence" value="ECO:0007669"/>
    <property type="project" value="TreeGrafter"/>
</dbReference>
<dbReference type="GO" id="GO:0004591">
    <property type="term" value="F:oxoglutarate dehydrogenase (succinyl-transferring) activity"/>
    <property type="evidence" value="ECO:0007669"/>
    <property type="project" value="UniProtKB-EC"/>
</dbReference>
<evidence type="ECO:0000313" key="10">
    <source>
        <dbReference type="EMBL" id="RAH99786.1"/>
    </source>
</evidence>
<organism evidence="10 11">
    <name type="scientific">Acuticoccus sediminis</name>
    <dbReference type="NCBI Taxonomy" id="2184697"/>
    <lineage>
        <taxon>Bacteria</taxon>
        <taxon>Pseudomonadati</taxon>
        <taxon>Pseudomonadota</taxon>
        <taxon>Alphaproteobacteria</taxon>
        <taxon>Hyphomicrobiales</taxon>
        <taxon>Amorphaceae</taxon>
        <taxon>Acuticoccus</taxon>
    </lineage>
</organism>
<dbReference type="InterPro" id="IPR029061">
    <property type="entry name" value="THDP-binding"/>
</dbReference>
<dbReference type="Pfam" id="PF02779">
    <property type="entry name" value="Transket_pyr"/>
    <property type="match status" value="1"/>
</dbReference>
<evidence type="ECO:0000256" key="7">
    <source>
        <dbReference type="ARBA" id="ARBA00023052"/>
    </source>
</evidence>
<dbReference type="EMBL" id="QHHQ01000004">
    <property type="protein sequence ID" value="RAH99786.1"/>
    <property type="molecule type" value="Genomic_DNA"/>
</dbReference>
<dbReference type="InterPro" id="IPR005475">
    <property type="entry name" value="Transketolase-like_Pyr-bd"/>
</dbReference>
<dbReference type="PANTHER" id="PTHR23152:SF4">
    <property type="entry name" value="2-OXOADIPATE DEHYDROGENASE COMPLEX COMPONENT E1"/>
    <property type="match status" value="1"/>
</dbReference>
<dbReference type="InterPro" id="IPR042179">
    <property type="entry name" value="KGD_C_sf"/>
</dbReference>
<dbReference type="Gene3D" id="3.40.50.11610">
    <property type="entry name" value="Multifunctional 2-oxoglutarate metabolism enzyme, C-terminal domain"/>
    <property type="match status" value="1"/>
</dbReference>
<gene>
    <name evidence="10" type="ORF">DLJ53_18670</name>
</gene>
<comment type="cofactor">
    <cofactor evidence="1">
        <name>thiamine diphosphate</name>
        <dbReference type="ChEBI" id="CHEBI:58937"/>
    </cofactor>
</comment>
<dbReference type="InterPro" id="IPR031717">
    <property type="entry name" value="ODO-1/KGD_C"/>
</dbReference>
<dbReference type="PANTHER" id="PTHR23152">
    <property type="entry name" value="2-OXOGLUTARATE DEHYDROGENASE"/>
    <property type="match status" value="1"/>
</dbReference>
<evidence type="ECO:0000256" key="2">
    <source>
        <dbReference type="ARBA" id="ARBA00003906"/>
    </source>
</evidence>
<dbReference type="InterPro" id="IPR011603">
    <property type="entry name" value="2oxoglutarate_DH_E1"/>
</dbReference>
<keyword evidence="7" id="KW-0786">Thiamine pyrophosphate</keyword>
<keyword evidence="6" id="KW-0560">Oxidoreductase</keyword>
<dbReference type="EC" id="1.2.4.2" evidence="4"/>
<dbReference type="RefSeq" id="WP_111348058.1">
    <property type="nucleotide sequence ID" value="NZ_QHHQ01000004.1"/>
</dbReference>
<reference evidence="10 11" key="1">
    <citation type="submission" date="2018-05" db="EMBL/GenBank/DDBJ databases">
        <title>Acuticoccus sediminis sp. nov., isolated from deep-sea sediment of Indian Ocean.</title>
        <authorList>
            <person name="Liu X."/>
            <person name="Lai Q."/>
            <person name="Du Y."/>
            <person name="Sun F."/>
            <person name="Zhang X."/>
            <person name="Wang S."/>
            <person name="Shao Z."/>
        </authorList>
    </citation>
    <scope>NUCLEOTIDE SEQUENCE [LARGE SCALE GENOMIC DNA]</scope>
    <source>
        <strain evidence="10 11">PTG4-2</strain>
    </source>
</reference>
<dbReference type="Pfam" id="PF00676">
    <property type="entry name" value="E1_dh"/>
    <property type="match status" value="1"/>
</dbReference>
<keyword evidence="11" id="KW-1185">Reference proteome</keyword>
<feature type="domain" description="Transketolase-like pyrimidine-binding" evidence="9">
    <location>
        <begin position="487"/>
        <end position="676"/>
    </location>
</feature>
<comment type="function">
    <text evidence="2">E1 component of the 2-oxoglutarate dehydrogenase (OGDH) complex which catalyzes the decarboxylation of 2-oxoglutarate, the first step in the conversion of 2-oxoglutarate to succinyl-CoA and CO(2).</text>
</comment>
<dbReference type="Pfam" id="PF16870">
    <property type="entry name" value="OxoGdeHyase_C"/>
    <property type="match status" value="1"/>
</dbReference>
<dbReference type="AlphaFoldDB" id="A0A8B2NVP2"/>
<dbReference type="Proteomes" id="UP000249590">
    <property type="component" value="Unassembled WGS sequence"/>
</dbReference>
<dbReference type="PIRSF" id="PIRSF000157">
    <property type="entry name" value="Oxoglu_dh_E1"/>
    <property type="match status" value="1"/>
</dbReference>
<dbReference type="GO" id="GO:0045252">
    <property type="term" value="C:oxoglutarate dehydrogenase complex"/>
    <property type="evidence" value="ECO:0007669"/>
    <property type="project" value="TreeGrafter"/>
</dbReference>
<dbReference type="GO" id="GO:0030976">
    <property type="term" value="F:thiamine pyrophosphate binding"/>
    <property type="evidence" value="ECO:0007669"/>
    <property type="project" value="InterPro"/>
</dbReference>
<dbReference type="Gene3D" id="3.40.50.970">
    <property type="match status" value="1"/>
</dbReference>
<proteinExistence type="predicted"/>
<evidence type="ECO:0000256" key="6">
    <source>
        <dbReference type="ARBA" id="ARBA00023002"/>
    </source>
</evidence>
<dbReference type="NCBIfam" id="NF006914">
    <property type="entry name" value="PRK09404.1"/>
    <property type="match status" value="1"/>
</dbReference>
<evidence type="ECO:0000256" key="3">
    <source>
        <dbReference type="ARBA" id="ARBA00011301"/>
    </source>
</evidence>
<dbReference type="OrthoDB" id="7315091at2"/>
<dbReference type="SUPFAM" id="SSF52518">
    <property type="entry name" value="Thiamin diphosphate-binding fold (THDP-binding)"/>
    <property type="match status" value="2"/>
</dbReference>
<dbReference type="GO" id="GO:0005829">
    <property type="term" value="C:cytosol"/>
    <property type="evidence" value="ECO:0007669"/>
    <property type="project" value="TreeGrafter"/>
</dbReference>
<accession>A0A8B2NVP2</accession>